<dbReference type="GO" id="GO:0005886">
    <property type="term" value="C:plasma membrane"/>
    <property type="evidence" value="ECO:0007669"/>
    <property type="project" value="UniProtKB-SubCell"/>
</dbReference>
<name>A0A369CE44_9GAMM</name>
<keyword evidence="4 9" id="KW-1133">Transmembrane helix</keyword>
<keyword evidence="6" id="KW-0143">Chaperone</keyword>
<sequence length="217" mass="23325">MDVYDSEQEQIEAIKKWWKENGVAILLGLVLGLGGVFGWRWWVGYQDQRAVDASGLYESALAALAKGGAEQTRELADRLAADYADTPYAVLAAFAAAKVAVDGGDLGAAEARLRWALDHAGSESYRHMARLRLARVLVSADRAEAALTLLQGVEAGSFAPRYDELRGDALARLGRRDEARAAYAAALAALPAPAENRDLLQMKLNDLATPVTGKEGQ</sequence>
<evidence type="ECO:0000256" key="7">
    <source>
        <dbReference type="ARBA" id="ARBA00024197"/>
    </source>
</evidence>
<reference evidence="11 12" key="1">
    <citation type="submission" date="2018-07" db="EMBL/GenBank/DDBJ databases">
        <title>Genomic Encyclopedia of Type Strains, Phase IV (KMG-IV): sequencing the most valuable type-strain genomes for metagenomic binning, comparative biology and taxonomic classification.</title>
        <authorList>
            <person name="Goeker M."/>
        </authorList>
    </citation>
    <scope>NUCLEOTIDE SEQUENCE [LARGE SCALE GENOMIC DNA]</scope>
    <source>
        <strain evidence="11 12">DSM 26407</strain>
    </source>
</reference>
<dbReference type="PIRSF" id="PIRSF006170">
    <property type="entry name" value="YfgM"/>
    <property type="match status" value="1"/>
</dbReference>
<proteinExistence type="inferred from homology"/>
<evidence type="ECO:0000256" key="6">
    <source>
        <dbReference type="ARBA" id="ARBA00023186"/>
    </source>
</evidence>
<dbReference type="Pfam" id="PF09976">
    <property type="entry name" value="TPR_21"/>
    <property type="match status" value="1"/>
</dbReference>
<comment type="similarity">
    <text evidence="7">Belongs to the YfgM family.</text>
</comment>
<dbReference type="PANTHER" id="PTHR38035:SF1">
    <property type="entry name" value="ANCILLARY SECYEG TRANSLOCON SUBUNIT"/>
    <property type="match status" value="1"/>
</dbReference>
<dbReference type="AlphaFoldDB" id="A0A369CE44"/>
<evidence type="ECO:0000313" key="12">
    <source>
        <dbReference type="Proteomes" id="UP000252707"/>
    </source>
</evidence>
<dbReference type="PANTHER" id="PTHR38035">
    <property type="entry name" value="UPF0070 PROTEIN YFGM"/>
    <property type="match status" value="1"/>
</dbReference>
<dbReference type="GO" id="GO:0044877">
    <property type="term" value="F:protein-containing complex binding"/>
    <property type="evidence" value="ECO:0007669"/>
    <property type="project" value="InterPro"/>
</dbReference>
<evidence type="ECO:0000256" key="4">
    <source>
        <dbReference type="ARBA" id="ARBA00022989"/>
    </source>
</evidence>
<evidence type="ECO:0000256" key="3">
    <source>
        <dbReference type="ARBA" id="ARBA00022692"/>
    </source>
</evidence>
<evidence type="ECO:0000313" key="11">
    <source>
        <dbReference type="EMBL" id="RCX31841.1"/>
    </source>
</evidence>
<organism evidence="11 12">
    <name type="scientific">Thioalbus denitrificans</name>
    <dbReference type="NCBI Taxonomy" id="547122"/>
    <lineage>
        <taxon>Bacteria</taxon>
        <taxon>Pseudomonadati</taxon>
        <taxon>Pseudomonadota</taxon>
        <taxon>Gammaproteobacteria</taxon>
        <taxon>Chromatiales</taxon>
        <taxon>Ectothiorhodospiraceae</taxon>
        <taxon>Thioalbus</taxon>
    </lineage>
</organism>
<evidence type="ECO:0000256" key="2">
    <source>
        <dbReference type="ARBA" id="ARBA00022475"/>
    </source>
</evidence>
<dbReference type="InterPro" id="IPR018704">
    <property type="entry name" value="SecYEG/CpoB_TPR"/>
</dbReference>
<evidence type="ECO:0000256" key="5">
    <source>
        <dbReference type="ARBA" id="ARBA00023136"/>
    </source>
</evidence>
<dbReference type="Gene3D" id="1.25.40.10">
    <property type="entry name" value="Tetratricopeptide repeat domain"/>
    <property type="match status" value="1"/>
</dbReference>
<feature type="transmembrane region" description="Helical" evidence="9">
    <location>
        <begin position="21"/>
        <end position="42"/>
    </location>
</feature>
<comment type="subcellular location">
    <subcellularLocation>
        <location evidence="1">Cell membrane</location>
        <topology evidence="1">Single-pass type II membrane protein</topology>
    </subcellularLocation>
</comment>
<keyword evidence="3 9" id="KW-0812">Transmembrane</keyword>
<evidence type="ECO:0000259" key="10">
    <source>
        <dbReference type="Pfam" id="PF09976"/>
    </source>
</evidence>
<gene>
    <name evidence="11" type="ORF">DFQ59_102188</name>
</gene>
<evidence type="ECO:0000256" key="9">
    <source>
        <dbReference type="SAM" id="Phobius"/>
    </source>
</evidence>
<evidence type="ECO:0000256" key="1">
    <source>
        <dbReference type="ARBA" id="ARBA00004401"/>
    </source>
</evidence>
<dbReference type="EMBL" id="QPJY01000002">
    <property type="protein sequence ID" value="RCX31841.1"/>
    <property type="molecule type" value="Genomic_DNA"/>
</dbReference>
<dbReference type="Proteomes" id="UP000252707">
    <property type="component" value="Unassembled WGS sequence"/>
</dbReference>
<dbReference type="SUPFAM" id="SSF48452">
    <property type="entry name" value="TPR-like"/>
    <property type="match status" value="1"/>
</dbReference>
<keyword evidence="5 9" id="KW-0472">Membrane</keyword>
<dbReference type="InterPro" id="IPR011990">
    <property type="entry name" value="TPR-like_helical_dom_sf"/>
</dbReference>
<accession>A0A369CE44</accession>
<evidence type="ECO:0000256" key="8">
    <source>
        <dbReference type="ARBA" id="ARBA00024235"/>
    </source>
</evidence>
<feature type="domain" description="Ancillary SecYEG translocon subunit/Cell division coordinator CpoB TPR" evidence="10">
    <location>
        <begin position="15"/>
        <end position="208"/>
    </location>
</feature>
<keyword evidence="2" id="KW-1003">Cell membrane</keyword>
<keyword evidence="12" id="KW-1185">Reference proteome</keyword>
<dbReference type="RefSeq" id="WP_170142050.1">
    <property type="nucleotide sequence ID" value="NZ_QPJY01000002.1"/>
</dbReference>
<comment type="caution">
    <text evidence="11">The sequence shown here is derived from an EMBL/GenBank/DDBJ whole genome shotgun (WGS) entry which is preliminary data.</text>
</comment>
<dbReference type="InterPro" id="IPR026039">
    <property type="entry name" value="YfgM"/>
</dbReference>
<protein>
    <recommendedName>
        <fullName evidence="8">Ancillary SecYEG translocon subunit</fullName>
    </recommendedName>
</protein>